<keyword evidence="2" id="KW-0521">NADP</keyword>
<comment type="caution">
    <text evidence="4">The sequence shown here is derived from an EMBL/GenBank/DDBJ whole genome shotgun (WGS) entry which is preliminary data.</text>
</comment>
<dbReference type="Pfam" id="PF00106">
    <property type="entry name" value="adh_short"/>
    <property type="match status" value="1"/>
</dbReference>
<dbReference type="EMBL" id="MU865459">
    <property type="protein sequence ID" value="KAK4222685.1"/>
    <property type="molecule type" value="Genomic_DNA"/>
</dbReference>
<dbReference type="Gene3D" id="3.40.50.720">
    <property type="entry name" value="NAD(P)-binding Rossmann-like Domain"/>
    <property type="match status" value="1"/>
</dbReference>
<reference evidence="4" key="2">
    <citation type="submission" date="2023-05" db="EMBL/GenBank/DDBJ databases">
        <authorList>
            <consortium name="Lawrence Berkeley National Laboratory"/>
            <person name="Steindorff A."/>
            <person name="Hensen N."/>
            <person name="Bonometti L."/>
            <person name="Westerberg I."/>
            <person name="Brannstrom I.O."/>
            <person name="Guillou S."/>
            <person name="Cros-Aarteil S."/>
            <person name="Calhoun S."/>
            <person name="Haridas S."/>
            <person name="Kuo A."/>
            <person name="Mondo S."/>
            <person name="Pangilinan J."/>
            <person name="Riley R."/>
            <person name="Labutti K."/>
            <person name="Andreopoulos B."/>
            <person name="Lipzen A."/>
            <person name="Chen C."/>
            <person name="Yanf M."/>
            <person name="Daum C."/>
            <person name="Ng V."/>
            <person name="Clum A."/>
            <person name="Ohm R."/>
            <person name="Martin F."/>
            <person name="Silar P."/>
            <person name="Natvig D."/>
            <person name="Lalanne C."/>
            <person name="Gautier V."/>
            <person name="Ament-Velasquez S.L."/>
            <person name="Kruys A."/>
            <person name="Hutchinson M.I."/>
            <person name="Powell A.J."/>
            <person name="Barry K."/>
            <person name="Miller A.N."/>
            <person name="Grigoriev I.V."/>
            <person name="Debuchy R."/>
            <person name="Gladieux P."/>
            <person name="Thoren M.H."/>
            <person name="Johannesson H."/>
        </authorList>
    </citation>
    <scope>NUCLEOTIDE SEQUENCE</scope>
    <source>
        <strain evidence="4">CBS 990.96</strain>
    </source>
</reference>
<evidence type="ECO:0000256" key="2">
    <source>
        <dbReference type="ARBA" id="ARBA00022857"/>
    </source>
</evidence>
<reference evidence="4" key="1">
    <citation type="journal article" date="2023" name="Mol. Phylogenet. Evol.">
        <title>Genome-scale phylogeny and comparative genomics of the fungal order Sordariales.</title>
        <authorList>
            <person name="Hensen N."/>
            <person name="Bonometti L."/>
            <person name="Westerberg I."/>
            <person name="Brannstrom I.O."/>
            <person name="Guillou S."/>
            <person name="Cros-Aarteil S."/>
            <person name="Calhoun S."/>
            <person name="Haridas S."/>
            <person name="Kuo A."/>
            <person name="Mondo S."/>
            <person name="Pangilinan J."/>
            <person name="Riley R."/>
            <person name="LaButti K."/>
            <person name="Andreopoulos B."/>
            <person name="Lipzen A."/>
            <person name="Chen C."/>
            <person name="Yan M."/>
            <person name="Daum C."/>
            <person name="Ng V."/>
            <person name="Clum A."/>
            <person name="Steindorff A."/>
            <person name="Ohm R.A."/>
            <person name="Martin F."/>
            <person name="Silar P."/>
            <person name="Natvig D.O."/>
            <person name="Lalanne C."/>
            <person name="Gautier V."/>
            <person name="Ament-Velasquez S.L."/>
            <person name="Kruys A."/>
            <person name="Hutchinson M.I."/>
            <person name="Powell A.J."/>
            <person name="Barry K."/>
            <person name="Miller A.N."/>
            <person name="Grigoriev I.V."/>
            <person name="Debuchy R."/>
            <person name="Gladieux P."/>
            <person name="Hiltunen Thoren M."/>
            <person name="Johannesson H."/>
        </authorList>
    </citation>
    <scope>NUCLEOTIDE SEQUENCE</scope>
    <source>
        <strain evidence="4">CBS 990.96</strain>
    </source>
</reference>
<dbReference type="PRINTS" id="PR00081">
    <property type="entry name" value="GDHRDH"/>
</dbReference>
<organism evidence="4 5">
    <name type="scientific">Podospora fimiseda</name>
    <dbReference type="NCBI Taxonomy" id="252190"/>
    <lineage>
        <taxon>Eukaryota</taxon>
        <taxon>Fungi</taxon>
        <taxon>Dikarya</taxon>
        <taxon>Ascomycota</taxon>
        <taxon>Pezizomycotina</taxon>
        <taxon>Sordariomycetes</taxon>
        <taxon>Sordariomycetidae</taxon>
        <taxon>Sordariales</taxon>
        <taxon>Podosporaceae</taxon>
        <taxon>Podospora</taxon>
    </lineage>
</organism>
<dbReference type="GO" id="GO:0016491">
    <property type="term" value="F:oxidoreductase activity"/>
    <property type="evidence" value="ECO:0007669"/>
    <property type="project" value="UniProtKB-KW"/>
</dbReference>
<evidence type="ECO:0000313" key="4">
    <source>
        <dbReference type="EMBL" id="KAK4222685.1"/>
    </source>
</evidence>
<dbReference type="PANTHER" id="PTHR24320">
    <property type="entry name" value="RETINOL DEHYDROGENASE"/>
    <property type="match status" value="1"/>
</dbReference>
<dbReference type="InterPro" id="IPR036291">
    <property type="entry name" value="NAD(P)-bd_dom_sf"/>
</dbReference>
<comment type="similarity">
    <text evidence="1">Belongs to the short-chain dehydrogenases/reductases (SDR) family.</text>
</comment>
<evidence type="ECO:0000313" key="5">
    <source>
        <dbReference type="Proteomes" id="UP001301958"/>
    </source>
</evidence>
<evidence type="ECO:0000256" key="1">
    <source>
        <dbReference type="ARBA" id="ARBA00006484"/>
    </source>
</evidence>
<sequence length="330" mass="36322">MSFSSIWTQFFPPSNGAPLTEANLPSQSNKVFIVTGGSSGLGYETARILYSKGAKVYILTRSKQHADDAITRIKSIYPDSTGSLHFIFMDLNDLSTVKSAAEQFLASKDRLDVLFNNAGTGATKNAPPTVQGNEYHFGTNCLGAFLLTKLLTPILVKTAKSSPVNSVRVVWPASCLVEMMSPKGGIRTEFLQDSSKVTKEDELYTTSKVGNWFLASEFARRQTEGVVSIAGNPGNYLTNIWRNVPGIVYWLLRPILRDAVHGAETYLFMGLHGDVKVEDGVAGRYVIPDGRWHPGQREDLLLALRGEEGGGSGIARKFYGWCEERVREFL</sequence>
<accession>A0AAN7BGR5</accession>
<dbReference type="Proteomes" id="UP001301958">
    <property type="component" value="Unassembled WGS sequence"/>
</dbReference>
<gene>
    <name evidence="4" type="ORF">QBC38DRAFT_489288</name>
</gene>
<keyword evidence="5" id="KW-1185">Reference proteome</keyword>
<name>A0AAN7BGR5_9PEZI</name>
<protein>
    <recommendedName>
        <fullName evidence="6">NAD(P)-binding protein</fullName>
    </recommendedName>
</protein>
<evidence type="ECO:0000256" key="3">
    <source>
        <dbReference type="ARBA" id="ARBA00023002"/>
    </source>
</evidence>
<dbReference type="InterPro" id="IPR002347">
    <property type="entry name" value="SDR_fam"/>
</dbReference>
<evidence type="ECO:0008006" key="6">
    <source>
        <dbReference type="Google" id="ProtNLM"/>
    </source>
</evidence>
<proteinExistence type="inferred from homology"/>
<dbReference type="SUPFAM" id="SSF51735">
    <property type="entry name" value="NAD(P)-binding Rossmann-fold domains"/>
    <property type="match status" value="1"/>
</dbReference>
<dbReference type="AlphaFoldDB" id="A0AAN7BGR5"/>
<keyword evidence="3" id="KW-0560">Oxidoreductase</keyword>
<dbReference type="PANTHER" id="PTHR24320:SF236">
    <property type="entry name" value="SHORT-CHAIN DEHYDROGENASE-RELATED"/>
    <property type="match status" value="1"/>
</dbReference>